<reference evidence="11 12" key="1">
    <citation type="submission" date="2022-03" db="EMBL/GenBank/DDBJ databases">
        <title>Genomic Encyclopedia of Type Strains, Phase III (KMG-III): the genomes of soil and plant-associated and newly described type strains.</title>
        <authorList>
            <person name="Whitman W."/>
        </authorList>
    </citation>
    <scope>NUCLEOTIDE SEQUENCE [LARGE SCALE GENOMIC DNA]</scope>
    <source>
        <strain evidence="11 12">BSker1</strain>
    </source>
</reference>
<evidence type="ECO:0000256" key="10">
    <source>
        <dbReference type="RuleBase" id="RU364125"/>
    </source>
</evidence>
<keyword evidence="9 10" id="KW-0472">Membrane</keyword>
<evidence type="ECO:0000256" key="1">
    <source>
        <dbReference type="ARBA" id="ARBA00002254"/>
    </source>
</evidence>
<comment type="subcellular location">
    <subcellularLocation>
        <location evidence="10">Cell inner membrane</location>
    </subcellularLocation>
    <subcellularLocation>
        <location evidence="2">Cell membrane</location>
        <topology evidence="2">Single-pass membrane protein</topology>
    </subcellularLocation>
</comment>
<keyword evidence="10" id="KW-0997">Cell inner membrane</keyword>
<evidence type="ECO:0000256" key="2">
    <source>
        <dbReference type="ARBA" id="ARBA00004162"/>
    </source>
</evidence>
<keyword evidence="5 10" id="KW-0145">Chemotaxis</keyword>
<evidence type="ECO:0000256" key="7">
    <source>
        <dbReference type="ARBA" id="ARBA00022779"/>
    </source>
</evidence>
<dbReference type="PANTHER" id="PTHR35091">
    <property type="entry name" value="FLAGELLAR PROTEIN FLIL"/>
    <property type="match status" value="1"/>
</dbReference>
<keyword evidence="11" id="KW-0282">Flagellum</keyword>
<proteinExistence type="inferred from homology"/>
<name>A0ABT1G912_9GAMM</name>
<evidence type="ECO:0000256" key="3">
    <source>
        <dbReference type="ARBA" id="ARBA00008281"/>
    </source>
</evidence>
<keyword evidence="8 10" id="KW-1133">Transmembrane helix</keyword>
<keyword evidence="4" id="KW-1003">Cell membrane</keyword>
<accession>A0ABT1G912</accession>
<keyword evidence="11" id="KW-0966">Cell projection</keyword>
<evidence type="ECO:0000313" key="11">
    <source>
        <dbReference type="EMBL" id="MCP1726442.1"/>
    </source>
</evidence>
<evidence type="ECO:0000256" key="9">
    <source>
        <dbReference type="ARBA" id="ARBA00023136"/>
    </source>
</evidence>
<comment type="caution">
    <text evidence="11">The sequence shown here is derived from an EMBL/GenBank/DDBJ whole genome shotgun (WGS) entry which is preliminary data.</text>
</comment>
<evidence type="ECO:0000256" key="8">
    <source>
        <dbReference type="ARBA" id="ARBA00022989"/>
    </source>
</evidence>
<evidence type="ECO:0000256" key="4">
    <source>
        <dbReference type="ARBA" id="ARBA00022475"/>
    </source>
</evidence>
<evidence type="ECO:0000256" key="6">
    <source>
        <dbReference type="ARBA" id="ARBA00022692"/>
    </source>
</evidence>
<dbReference type="Proteomes" id="UP001523550">
    <property type="component" value="Unassembled WGS sequence"/>
</dbReference>
<keyword evidence="12" id="KW-1185">Reference proteome</keyword>
<dbReference type="InterPro" id="IPR005503">
    <property type="entry name" value="FliL"/>
</dbReference>
<keyword evidence="11" id="KW-0969">Cilium</keyword>
<evidence type="ECO:0000256" key="5">
    <source>
        <dbReference type="ARBA" id="ARBA00022500"/>
    </source>
</evidence>
<protein>
    <recommendedName>
        <fullName evidence="10">Flagellar protein FliL</fullName>
    </recommendedName>
</protein>
<keyword evidence="7 10" id="KW-0283">Flagellar rotation</keyword>
<sequence length="158" mass="17533">MKAWFIGGIGIVFVLLIGLGTGLFLAGALNGNGDGIETTPLEGEDEEEVGPREPALYYEMEPAFVVNLDMGQRSRYLQVKVELMAREEAVINAVDRHMPRIRNSLLLLFGEVDADKVASRSGREALQEESRQQIMQVLEAEGEPSEIEAVFFTNFVMQ</sequence>
<comment type="similarity">
    <text evidence="3 10">Belongs to the FliL family.</text>
</comment>
<keyword evidence="6 10" id="KW-0812">Transmembrane</keyword>
<feature type="transmembrane region" description="Helical" evidence="10">
    <location>
        <begin position="6"/>
        <end position="29"/>
    </location>
</feature>
<dbReference type="RefSeq" id="WP_253444739.1">
    <property type="nucleotide sequence ID" value="NZ_JALJYF010000001.1"/>
</dbReference>
<comment type="function">
    <text evidence="1 10">Controls the rotational direction of flagella during chemotaxis.</text>
</comment>
<dbReference type="Pfam" id="PF03748">
    <property type="entry name" value="FliL"/>
    <property type="match status" value="1"/>
</dbReference>
<dbReference type="PANTHER" id="PTHR35091:SF2">
    <property type="entry name" value="FLAGELLAR PROTEIN FLIL"/>
    <property type="match status" value="1"/>
</dbReference>
<organism evidence="11 12">
    <name type="scientific">Natronospira proteinivora</name>
    <dbReference type="NCBI Taxonomy" id="1807133"/>
    <lineage>
        <taxon>Bacteria</taxon>
        <taxon>Pseudomonadati</taxon>
        <taxon>Pseudomonadota</taxon>
        <taxon>Gammaproteobacteria</taxon>
        <taxon>Natronospirales</taxon>
        <taxon>Natronospiraceae</taxon>
        <taxon>Natronospira</taxon>
    </lineage>
</organism>
<dbReference type="EMBL" id="JALJYF010000001">
    <property type="protein sequence ID" value="MCP1726442.1"/>
    <property type="molecule type" value="Genomic_DNA"/>
</dbReference>
<evidence type="ECO:0000313" key="12">
    <source>
        <dbReference type="Proteomes" id="UP001523550"/>
    </source>
</evidence>
<gene>
    <name evidence="11" type="ORF">J2T60_000407</name>
</gene>